<dbReference type="InterPro" id="IPR000182">
    <property type="entry name" value="GNAT_dom"/>
</dbReference>
<proteinExistence type="predicted"/>
<keyword evidence="5" id="KW-1185">Reference proteome</keyword>
<dbReference type="SUPFAM" id="SSF55729">
    <property type="entry name" value="Acyl-CoA N-acyltransferases (Nat)"/>
    <property type="match status" value="1"/>
</dbReference>
<dbReference type="CDD" id="cd04301">
    <property type="entry name" value="NAT_SF"/>
    <property type="match status" value="1"/>
</dbReference>
<name>A0ABQ4CC68_9ACTN</name>
<dbReference type="PANTHER" id="PTHR43877">
    <property type="entry name" value="AMINOALKYLPHOSPHONATE N-ACETYLTRANSFERASE-RELATED-RELATED"/>
    <property type="match status" value="1"/>
</dbReference>
<accession>A0ABQ4CC68</accession>
<protein>
    <recommendedName>
        <fullName evidence="3">N-acetyltransferase domain-containing protein</fullName>
    </recommendedName>
</protein>
<sequence>MVRAEVPLEARRLCGPRGAGLIGVAGTVLGFGEDAQAHVCQPSRMQPSTGWQIRQSFGGEEREALDEFHRLTWGGHIVVAHDEAIDLRTLPALVAVDDGGRLAGALCWRVVDDSLEVVSIAAARSGVGVGTALLDAVVAEARAAGSHRIWLVTTNDNLRALRFYQRRGLRIVGVDRGAVDRARLMKPSIPTVGDDGVPIHDELRLELSIEGH</sequence>
<evidence type="ECO:0000259" key="3">
    <source>
        <dbReference type="PROSITE" id="PS51186"/>
    </source>
</evidence>
<dbReference type="Gene3D" id="3.40.630.30">
    <property type="match status" value="1"/>
</dbReference>
<dbReference type="PROSITE" id="PS51186">
    <property type="entry name" value="GNAT"/>
    <property type="match status" value="1"/>
</dbReference>
<evidence type="ECO:0000313" key="5">
    <source>
        <dbReference type="Proteomes" id="UP000624325"/>
    </source>
</evidence>
<dbReference type="EMBL" id="BONC01000056">
    <property type="protein sequence ID" value="GIF59905.1"/>
    <property type="molecule type" value="Genomic_DNA"/>
</dbReference>
<evidence type="ECO:0000256" key="1">
    <source>
        <dbReference type="ARBA" id="ARBA00022679"/>
    </source>
</evidence>
<feature type="domain" description="N-acetyltransferase" evidence="3">
    <location>
        <begin position="51"/>
        <end position="190"/>
    </location>
</feature>
<organism evidence="4 5">
    <name type="scientific">Asanoa iriomotensis</name>
    <dbReference type="NCBI Taxonomy" id="234613"/>
    <lineage>
        <taxon>Bacteria</taxon>
        <taxon>Bacillati</taxon>
        <taxon>Actinomycetota</taxon>
        <taxon>Actinomycetes</taxon>
        <taxon>Micromonosporales</taxon>
        <taxon>Micromonosporaceae</taxon>
        <taxon>Asanoa</taxon>
    </lineage>
</organism>
<gene>
    <name evidence="4" type="ORF">Air01nite_60000</name>
</gene>
<dbReference type="Pfam" id="PF00583">
    <property type="entry name" value="Acetyltransf_1"/>
    <property type="match status" value="1"/>
</dbReference>
<dbReference type="InterPro" id="IPR050832">
    <property type="entry name" value="Bact_Acetyltransf"/>
</dbReference>
<reference evidence="4 5" key="1">
    <citation type="submission" date="2021-01" db="EMBL/GenBank/DDBJ databases">
        <title>Whole genome shotgun sequence of Asanoa iriomotensis NBRC 100142.</title>
        <authorList>
            <person name="Komaki H."/>
            <person name="Tamura T."/>
        </authorList>
    </citation>
    <scope>NUCLEOTIDE SEQUENCE [LARGE SCALE GENOMIC DNA]</scope>
    <source>
        <strain evidence="4 5">NBRC 100142</strain>
    </source>
</reference>
<dbReference type="PANTHER" id="PTHR43877:SF2">
    <property type="entry name" value="AMINOALKYLPHOSPHONATE N-ACETYLTRANSFERASE-RELATED"/>
    <property type="match status" value="1"/>
</dbReference>
<dbReference type="InterPro" id="IPR016181">
    <property type="entry name" value="Acyl_CoA_acyltransferase"/>
</dbReference>
<dbReference type="Proteomes" id="UP000624325">
    <property type="component" value="Unassembled WGS sequence"/>
</dbReference>
<evidence type="ECO:0000256" key="2">
    <source>
        <dbReference type="ARBA" id="ARBA00023315"/>
    </source>
</evidence>
<keyword evidence="2" id="KW-0012">Acyltransferase</keyword>
<evidence type="ECO:0000313" key="4">
    <source>
        <dbReference type="EMBL" id="GIF59905.1"/>
    </source>
</evidence>
<comment type="caution">
    <text evidence="4">The sequence shown here is derived from an EMBL/GenBank/DDBJ whole genome shotgun (WGS) entry which is preliminary data.</text>
</comment>
<keyword evidence="1" id="KW-0808">Transferase</keyword>